<dbReference type="Pfam" id="PF03767">
    <property type="entry name" value="Acid_phosphat_B"/>
    <property type="match status" value="1"/>
</dbReference>
<dbReference type="CDD" id="cd07535">
    <property type="entry name" value="HAD_VSP"/>
    <property type="match status" value="1"/>
</dbReference>
<protein>
    <submittedName>
        <fullName evidence="3">Acid phosphatase 1-like protein</fullName>
    </submittedName>
</protein>
<dbReference type="AlphaFoldDB" id="A0A833RA94"/>
<evidence type="ECO:0000256" key="2">
    <source>
        <dbReference type="SAM" id="Phobius"/>
    </source>
</evidence>
<dbReference type="InterPro" id="IPR036412">
    <property type="entry name" value="HAD-like_sf"/>
</dbReference>
<evidence type="ECO:0000313" key="3">
    <source>
        <dbReference type="EMBL" id="KAF3331864.1"/>
    </source>
</evidence>
<keyword evidence="2" id="KW-1133">Transmembrane helix</keyword>
<organism evidence="3 4">
    <name type="scientific">Carex littledalei</name>
    <dbReference type="NCBI Taxonomy" id="544730"/>
    <lineage>
        <taxon>Eukaryota</taxon>
        <taxon>Viridiplantae</taxon>
        <taxon>Streptophyta</taxon>
        <taxon>Embryophyta</taxon>
        <taxon>Tracheophyta</taxon>
        <taxon>Spermatophyta</taxon>
        <taxon>Magnoliopsida</taxon>
        <taxon>Liliopsida</taxon>
        <taxon>Poales</taxon>
        <taxon>Cyperaceae</taxon>
        <taxon>Cyperoideae</taxon>
        <taxon>Cariceae</taxon>
        <taxon>Carex</taxon>
        <taxon>Carex subgen. Euthyceras</taxon>
    </lineage>
</organism>
<dbReference type="GO" id="GO:0003993">
    <property type="term" value="F:acid phosphatase activity"/>
    <property type="evidence" value="ECO:0007669"/>
    <property type="project" value="InterPro"/>
</dbReference>
<keyword evidence="1" id="KW-0732">Signal</keyword>
<dbReference type="InterPro" id="IPR005519">
    <property type="entry name" value="Acid_phosphat_B-like"/>
</dbReference>
<dbReference type="NCBIfam" id="TIGR01675">
    <property type="entry name" value="plant-AP"/>
    <property type="match status" value="1"/>
</dbReference>
<keyword evidence="2" id="KW-0472">Membrane</keyword>
<dbReference type="Proteomes" id="UP000623129">
    <property type="component" value="Unassembled WGS sequence"/>
</dbReference>
<dbReference type="EMBL" id="SWLB01000012">
    <property type="protein sequence ID" value="KAF3331864.1"/>
    <property type="molecule type" value="Genomic_DNA"/>
</dbReference>
<dbReference type="PANTHER" id="PTHR31284:SF9">
    <property type="entry name" value="HAD SUPERFAMILY, SUBFAMILY IIIB ACID PHOSPHATASE"/>
    <property type="match status" value="1"/>
</dbReference>
<dbReference type="OrthoDB" id="59415at2759"/>
<dbReference type="SUPFAM" id="SSF56784">
    <property type="entry name" value="HAD-like"/>
    <property type="match status" value="1"/>
</dbReference>
<comment type="caution">
    <text evidence="3">The sequence shown here is derived from an EMBL/GenBank/DDBJ whole genome shotgun (WGS) entry which is preliminary data.</text>
</comment>
<name>A0A833RA94_9POAL</name>
<keyword evidence="2" id="KW-0812">Transmembrane</keyword>
<dbReference type="InterPro" id="IPR023214">
    <property type="entry name" value="HAD_sf"/>
</dbReference>
<evidence type="ECO:0000256" key="1">
    <source>
        <dbReference type="ARBA" id="ARBA00022729"/>
    </source>
</evidence>
<dbReference type="InterPro" id="IPR010028">
    <property type="entry name" value="Acid_phosphatase_pln"/>
</dbReference>
<evidence type="ECO:0000313" key="4">
    <source>
        <dbReference type="Proteomes" id="UP000623129"/>
    </source>
</evidence>
<proteinExistence type="predicted"/>
<feature type="transmembrane region" description="Helical" evidence="2">
    <location>
        <begin position="27"/>
        <end position="51"/>
    </location>
</feature>
<dbReference type="PANTHER" id="PTHR31284">
    <property type="entry name" value="ACID PHOSPHATASE-LIKE PROTEIN"/>
    <property type="match status" value="1"/>
</dbReference>
<sequence length="286" mass="32482">MHAMPVPPYSSLGEFKTGISKSHLHKVLGFIISRILAMWKLFLIILTNLFAKTTVAHKFGPLFPNTLFDSSYCLSWRVAVEVNNAGPWRNVPMECVLYVGRYMLGGQYNRDLETVMEMIGTYLDGMDAGDDGMDAWVLDIDDTCLSNLFYYQGKQFGGMPFDPAAFKSWAAKGMCPAILPALNLFNKLIERGYKVFLLTGRDDLTFRDITTANLQDQGYFGYKRLIMRTADYKGKGAKIFKSAIRKQLIDEGYRIRGNVGDQWSDLLGDYLADRNFKIPNPMYYVP</sequence>
<dbReference type="Gene3D" id="3.40.50.1000">
    <property type="entry name" value="HAD superfamily/HAD-like"/>
    <property type="match status" value="1"/>
</dbReference>
<keyword evidence="4" id="KW-1185">Reference proteome</keyword>
<reference evidence="3" key="1">
    <citation type="submission" date="2020-01" db="EMBL/GenBank/DDBJ databases">
        <title>Genome sequence of Kobresia littledalei, the first chromosome-level genome in the family Cyperaceae.</title>
        <authorList>
            <person name="Qu G."/>
        </authorList>
    </citation>
    <scope>NUCLEOTIDE SEQUENCE</scope>
    <source>
        <strain evidence="3">C.B.Clarke</strain>
        <tissue evidence="3">Leaf</tissue>
    </source>
</reference>
<accession>A0A833RA94</accession>
<gene>
    <name evidence="3" type="ORF">FCM35_KLT03270</name>
</gene>